<organism evidence="6 7">
    <name type="scientific">Daphnia sinensis</name>
    <dbReference type="NCBI Taxonomy" id="1820382"/>
    <lineage>
        <taxon>Eukaryota</taxon>
        <taxon>Metazoa</taxon>
        <taxon>Ecdysozoa</taxon>
        <taxon>Arthropoda</taxon>
        <taxon>Crustacea</taxon>
        <taxon>Branchiopoda</taxon>
        <taxon>Diplostraca</taxon>
        <taxon>Cladocera</taxon>
        <taxon>Anomopoda</taxon>
        <taxon>Daphniidae</taxon>
        <taxon>Daphnia</taxon>
        <taxon>Daphnia similis group</taxon>
    </lineage>
</organism>
<gene>
    <name evidence="6" type="ORF">GHT06_012310</name>
</gene>
<dbReference type="EMBL" id="WJBH02000003">
    <property type="protein sequence ID" value="KAI9561353.1"/>
    <property type="molecule type" value="Genomic_DNA"/>
</dbReference>
<dbReference type="InterPro" id="IPR025476">
    <property type="entry name" value="Helitron_helicase-like"/>
</dbReference>
<evidence type="ECO:0000259" key="5">
    <source>
        <dbReference type="Pfam" id="PF20209"/>
    </source>
</evidence>
<protein>
    <recommendedName>
        <fullName evidence="1">ATP-dependent DNA helicase</fullName>
        <ecNumber evidence="1">5.6.2.3</ecNumber>
    </recommendedName>
</protein>
<keyword evidence="1" id="KW-0347">Helicase</keyword>
<dbReference type="Pfam" id="PF05970">
    <property type="entry name" value="PIF1"/>
    <property type="match status" value="1"/>
</dbReference>
<dbReference type="InterPro" id="IPR051055">
    <property type="entry name" value="PIF1_helicase"/>
</dbReference>
<evidence type="ECO:0000259" key="3">
    <source>
        <dbReference type="Pfam" id="PF05970"/>
    </source>
</evidence>
<keyword evidence="1" id="KW-0234">DNA repair</keyword>
<keyword evidence="7" id="KW-1185">Reference proteome</keyword>
<dbReference type="GO" id="GO:0006281">
    <property type="term" value="P:DNA repair"/>
    <property type="evidence" value="ECO:0007669"/>
    <property type="project" value="UniProtKB-KW"/>
</dbReference>
<feature type="region of interest" description="Disordered" evidence="2">
    <location>
        <begin position="790"/>
        <end position="817"/>
    </location>
</feature>
<name>A0AAD5LFM7_9CRUS</name>
<dbReference type="SUPFAM" id="SSF52540">
    <property type="entry name" value="P-loop containing nucleoside triphosphate hydrolases"/>
    <property type="match status" value="2"/>
</dbReference>
<dbReference type="GO" id="GO:0000723">
    <property type="term" value="P:telomere maintenance"/>
    <property type="evidence" value="ECO:0007669"/>
    <property type="project" value="InterPro"/>
</dbReference>
<evidence type="ECO:0000313" key="7">
    <source>
        <dbReference type="Proteomes" id="UP000820818"/>
    </source>
</evidence>
<dbReference type="Pfam" id="PF20209">
    <property type="entry name" value="DUF6570"/>
    <property type="match status" value="1"/>
</dbReference>
<keyword evidence="1" id="KW-0378">Hydrolase</keyword>
<dbReference type="InterPro" id="IPR027417">
    <property type="entry name" value="P-loop_NTPase"/>
</dbReference>
<keyword evidence="1" id="KW-0067">ATP-binding</keyword>
<dbReference type="GO" id="GO:0006310">
    <property type="term" value="P:DNA recombination"/>
    <property type="evidence" value="ECO:0007669"/>
    <property type="project" value="UniProtKB-KW"/>
</dbReference>
<accession>A0AAD5LFM7</accession>
<keyword evidence="1" id="KW-0547">Nucleotide-binding</keyword>
<dbReference type="PANTHER" id="PTHR47642">
    <property type="entry name" value="ATP-DEPENDENT DNA HELICASE"/>
    <property type="match status" value="1"/>
</dbReference>
<dbReference type="GO" id="GO:0016787">
    <property type="term" value="F:hydrolase activity"/>
    <property type="evidence" value="ECO:0007669"/>
    <property type="project" value="UniProtKB-KW"/>
</dbReference>
<comment type="similarity">
    <text evidence="1">Belongs to the helicase family.</text>
</comment>
<dbReference type="GO" id="GO:0043139">
    <property type="term" value="F:5'-3' DNA helicase activity"/>
    <property type="evidence" value="ECO:0007669"/>
    <property type="project" value="UniProtKB-EC"/>
</dbReference>
<evidence type="ECO:0000259" key="4">
    <source>
        <dbReference type="Pfam" id="PF14214"/>
    </source>
</evidence>
<dbReference type="Gene3D" id="3.40.50.300">
    <property type="entry name" value="P-loop containing nucleotide triphosphate hydrolases"/>
    <property type="match status" value="1"/>
</dbReference>
<proteinExistence type="inferred from homology"/>
<dbReference type="Pfam" id="PF14214">
    <property type="entry name" value="Helitron_like_N"/>
    <property type="match status" value="1"/>
</dbReference>
<dbReference type="Proteomes" id="UP000820818">
    <property type="component" value="Linkage Group LG3"/>
</dbReference>
<feature type="domain" description="DNA helicase Pif1-like DEAD-box helicase" evidence="3">
    <location>
        <begin position="1397"/>
        <end position="1584"/>
    </location>
</feature>
<dbReference type="InterPro" id="IPR046700">
    <property type="entry name" value="DUF6570"/>
</dbReference>
<keyword evidence="1" id="KW-0233">DNA recombination</keyword>
<feature type="compositionally biased region" description="Basic and acidic residues" evidence="2">
    <location>
        <begin position="790"/>
        <end position="808"/>
    </location>
</feature>
<sequence>MVVCAVCDQICRESRTELFTVDDLPTKFFTVLLKPTGNNDDAPVLHRQLCSQYCVAKFFPTSGVRLRNLLLSPRGLQLHRNQCEDPNSCCCSPKLYICTTGCLKSIRAGTTPKFAIAQGNWIGQLPPHLRNMTYGTLSLLRPVQSFGRMVSYSSSASGMGGTRLTGHLYSTKLNTTLVRSKIPLHPRDAPVKVLVVSPFASDKSAAAKAKMANTKQDYIIEPDKIRETLQFWQHPKITHPEDSTPVSPTLLNAVPDDFCGGSSLLRSREEAENIVPLSATITVGATQTNDVNVHETAANLLQSNSSASPPLPTVVASDATITSSAENTFVVRPSTVFASESDGDYLEKHYPDLFPFGRGGFGEKRKYRISRRAYLSHLLNLSTRQFQHVDFLLPLYDMTTRQEVANKAYIRSKLPSRGRSSEGRVSKACAAAAARGVRLPQPPSDVDGVSLDFFNSINISNQPMENSQAAAMRNRQDVYAAHNSLGPAQIWFTVSPDDTKTFKIVWYALGPENSLAHETVTPSGEFRFKLLADHPVAAALHFENVLDDIIEHVVGWCRKTEQPKRLGGVFGVCKAWLRAIEEQSRLTLHAHFLIWIYGHVNLKEQLQEAINKDFLKNAELIEPVSNDNLEATTRPSSIGEWLTTATESEQIQSHLKTVLTACSNPECTGQWQLINEQMLTKMRSRPTIDAEELQALQCSVCNIKSTCSDRIQIAFEHGYMRCYEKSKPNKQEILDLMWIGLRPKPQIEDSHELHRWLLDVALIHDLVNIHDWRHRASCFKSRQELCRYNSPHDESKTTHATPEYHENTSENPNESSLTNIPKEIIKINLQIQRRAIFMFLTDCNLAVLAVLNCNNCTRYVLNQLISMYYGCYTTKHTKENEKALVELIRALNAYEAKLNAAKAKADQEQIFESSSHSTTTERSDWSIGYSRLLVATRASTNGETIGAPLAAFLARGNHLFQMSRQTAPLLLLQALAFLNGNDLNASINKKGIIMAAVFDYVHRTTDDPSFSSMNMWEFVATQELCLLSTSTTKRNNDGNGTDEDDGLLTDEDNDTDGTRRRIQNRFQSSHPLYETHGHRERKRRRWPKYSAKRLPDILDLHNDKESMMETRNAKRELYAQGVLIMFVAYRALSDLQDEGNSWWTSYLNKKAEIERNSTTITILHNIQNFYESFCRSGNGNDGENEAHFHRANDNVAEKPDDIDNDAVDLLDVQEQLQQAATSDDFQNALKDPFVAKLVSFSQNPLQLTATATPQTINPLNAAKAVGDLRQSTGRKKFQLPNRAKLGDIVNNDDKNDTILDQPKGTRIDLLQNLDRALQLTKHTRTLNDVNEPEILEANFPALMEHSRHWTLNNKQHKAFVLAGAALLQHIANANAIDSKEQTTITKKISADIKMKLKKILPSNGQLIMYLGGSGGTGKSRVINAFVDFSRRWHSTTSVVVTASSGVAAVLIAGCTIHGALGIQHIMTPKPPSTEMITAWSEVGVMLIDEFSMVKADLYDLLDSRLRLLKANNKLPFGGLHMIYFGDFYQLPPVGSSIYKAPSKYENDRNDHAMAAMRGREKWLTLTTDTIELEENHRQTDQRWAASQTRWRINQPTQQDIDDVNSRYLQCHLSATQLQPPPETIAAVPENITRENGIRYCESHMLSSLPPIDDTDLNWRQRGIILIQAKVTRAEGHQIVQAPQIAYAQRVAAKEMKTVSDLYCVIGASYMIGTNVDVTRGIANGTIGKLYDIITKPDAQIRIIKFENGNQCHALYADEIISLIFKHSSTLQQEATSFATLPVGCFPITTISHTVKCKLGANGSSFKVKVSQFPCVSSLVVTGHKIQGRTLDAVIFGSLSKIHKTGRSGWIYVVLSRVKTLNGLFLLTLLESNPKNYKPRTDVMTEMKRLQSIEKSTLLRLASY</sequence>
<dbReference type="EC" id="5.6.2.3" evidence="1"/>
<keyword evidence="1" id="KW-0227">DNA damage</keyword>
<evidence type="ECO:0000313" key="6">
    <source>
        <dbReference type="EMBL" id="KAI9561353.1"/>
    </source>
</evidence>
<evidence type="ECO:0000256" key="2">
    <source>
        <dbReference type="SAM" id="MobiDB-lite"/>
    </source>
</evidence>
<dbReference type="GO" id="GO:0005524">
    <property type="term" value="F:ATP binding"/>
    <property type="evidence" value="ECO:0007669"/>
    <property type="project" value="UniProtKB-KW"/>
</dbReference>
<comment type="cofactor">
    <cofactor evidence="1">
        <name>Mg(2+)</name>
        <dbReference type="ChEBI" id="CHEBI:18420"/>
    </cofactor>
</comment>
<evidence type="ECO:0000256" key="1">
    <source>
        <dbReference type="RuleBase" id="RU363044"/>
    </source>
</evidence>
<feature type="region of interest" description="Disordered" evidence="2">
    <location>
        <begin position="1031"/>
        <end position="1086"/>
    </location>
</feature>
<comment type="catalytic activity">
    <reaction evidence="1">
        <text>ATP + H2O = ADP + phosphate + H(+)</text>
        <dbReference type="Rhea" id="RHEA:13065"/>
        <dbReference type="ChEBI" id="CHEBI:15377"/>
        <dbReference type="ChEBI" id="CHEBI:15378"/>
        <dbReference type="ChEBI" id="CHEBI:30616"/>
        <dbReference type="ChEBI" id="CHEBI:43474"/>
        <dbReference type="ChEBI" id="CHEBI:456216"/>
        <dbReference type="EC" id="5.6.2.3"/>
    </reaction>
</comment>
<reference evidence="6 7" key="1">
    <citation type="submission" date="2022-05" db="EMBL/GenBank/DDBJ databases">
        <title>A multi-omics perspective on studying reproductive biology in Daphnia sinensis.</title>
        <authorList>
            <person name="Jia J."/>
        </authorList>
    </citation>
    <scope>NUCLEOTIDE SEQUENCE [LARGE SCALE GENOMIC DNA]</scope>
    <source>
        <strain evidence="6 7">WSL</strain>
    </source>
</reference>
<dbReference type="InterPro" id="IPR010285">
    <property type="entry name" value="DNA_helicase_pif1-like_DEAD"/>
</dbReference>
<comment type="caution">
    <text evidence="6">The sequence shown here is derived from an EMBL/GenBank/DDBJ whole genome shotgun (WGS) entry which is preliminary data.</text>
</comment>
<feature type="domain" description="DUF6570" evidence="5">
    <location>
        <begin position="109"/>
        <end position="234"/>
    </location>
</feature>
<feature type="domain" description="Helitron helicase-like" evidence="4">
    <location>
        <begin position="376"/>
        <end position="594"/>
    </location>
</feature>
<feature type="compositionally biased region" description="Acidic residues" evidence="2">
    <location>
        <begin position="1040"/>
        <end position="1055"/>
    </location>
</feature>